<dbReference type="PATRIC" id="fig|1590.144.peg.2303"/>
<dbReference type="Proteomes" id="UP000595466">
    <property type="component" value="Chromosome"/>
</dbReference>
<evidence type="ECO:0000313" key="9">
    <source>
        <dbReference type="Proteomes" id="UP000595466"/>
    </source>
</evidence>
<protein>
    <submittedName>
        <fullName evidence="4">Serine-rich adhesin for platelets</fullName>
    </submittedName>
</protein>
<dbReference type="EMBL" id="LUWI01000030">
    <property type="protein sequence ID" value="KZU02117.1"/>
    <property type="molecule type" value="Genomic_DNA"/>
</dbReference>
<feature type="region of interest" description="Disordered" evidence="1">
    <location>
        <begin position="27"/>
        <end position="136"/>
    </location>
</feature>
<feature type="compositionally biased region" description="Low complexity" evidence="1">
    <location>
        <begin position="51"/>
        <end position="78"/>
    </location>
</feature>
<evidence type="ECO:0000256" key="1">
    <source>
        <dbReference type="SAM" id="MobiDB-lite"/>
    </source>
</evidence>
<name>A0A162F4X2_LACPN</name>
<feature type="compositionally biased region" description="Low complexity" evidence="1">
    <location>
        <begin position="107"/>
        <end position="132"/>
    </location>
</feature>
<dbReference type="EMBL" id="CP066817">
    <property type="protein sequence ID" value="QQM61778.1"/>
    <property type="molecule type" value="Genomic_DNA"/>
</dbReference>
<dbReference type="RefSeq" id="WP_021356250.1">
    <property type="nucleotide sequence ID" value="NZ_AP018405.1"/>
</dbReference>
<dbReference type="KEGG" id="lpb:SH83_11140"/>
<evidence type="ECO:0000313" key="7">
    <source>
        <dbReference type="Proteomes" id="UP000076989"/>
    </source>
</evidence>
<reference evidence="6 7" key="1">
    <citation type="submission" date="2016-03" db="EMBL/GenBank/DDBJ databases">
        <title>Comparative genomics of 54 Lactobacillus plantarum strains reveals genomic uncoupling from niche constraints.</title>
        <authorList>
            <person name="Martino M.E."/>
        </authorList>
    </citation>
    <scope>NUCLEOTIDE SEQUENCE [LARGE SCALE GENOMIC DNA]</scope>
    <source>
        <strain evidence="3 6">NAB2</strain>
        <strain evidence="2 7">Nizo2260</strain>
    </source>
</reference>
<organism evidence="4 8">
    <name type="scientific">Lactiplantibacillus plantarum</name>
    <name type="common">Lactobacillus plantarum</name>
    <dbReference type="NCBI Taxonomy" id="1590"/>
    <lineage>
        <taxon>Bacteria</taxon>
        <taxon>Bacillati</taxon>
        <taxon>Bacillota</taxon>
        <taxon>Bacilli</taxon>
        <taxon>Lactobacillales</taxon>
        <taxon>Lactobacillaceae</taxon>
        <taxon>Lactiplantibacillus</taxon>
    </lineage>
</organism>
<dbReference type="EMBL" id="MCOL01000001">
    <property type="protein sequence ID" value="ODO62392.1"/>
    <property type="molecule type" value="Genomic_DNA"/>
</dbReference>
<feature type="compositionally biased region" description="Polar residues" evidence="1">
    <location>
        <begin position="28"/>
        <end position="38"/>
    </location>
</feature>
<reference evidence="4 8" key="2">
    <citation type="submission" date="2016-08" db="EMBL/GenBank/DDBJ databases">
        <title>Genome sequencing of Lactobacillus plantarum JSA22, isolated from fermented soybean paste.</title>
        <authorList>
            <person name="Choi H.S."/>
        </authorList>
    </citation>
    <scope>NUCLEOTIDE SEQUENCE [LARGE SCALE GENOMIC DNA]</scope>
    <source>
        <strain evidence="4 8">JSA22</strain>
    </source>
</reference>
<proteinExistence type="predicted"/>
<dbReference type="AlphaFoldDB" id="A0A162F4X2"/>
<accession>A0A162F4X2</accession>
<sequence>MKKMLVSSAVIAGIIALGGGYYLEADHQSSQSRVSETQSVVSKTKAKKDASSSAKSTKQSTAAKSSSTKASSVSTTSANESQSEASATTSQGSKTATAASSQGHSNTTATSQTTTGQSASATSSSTSGQQTTNPQQLTASQINDWAWQQVAKDYQQTTANKQNFVFNQYQSGGLVYVEVYENTNADVAHLAGRFRINAQGQLEQQQLAKGNVWQVVATQP</sequence>
<dbReference type="EMBL" id="LUXO01000044">
    <property type="protein sequence ID" value="KZU99440.1"/>
    <property type="molecule type" value="Genomic_DNA"/>
</dbReference>
<evidence type="ECO:0000313" key="8">
    <source>
        <dbReference type="Proteomes" id="UP000094892"/>
    </source>
</evidence>
<gene>
    <name evidence="5" type="ORF">JH395_04250</name>
    <name evidence="4" type="ORF">LPJSA22_02406</name>
    <name evidence="3" type="ORF">NAB2_3450</name>
    <name evidence="2" type="ORF">Nizo2260_2434</name>
</gene>
<evidence type="ECO:0000313" key="3">
    <source>
        <dbReference type="EMBL" id="KZU99440.1"/>
    </source>
</evidence>
<evidence type="ECO:0000313" key="2">
    <source>
        <dbReference type="EMBL" id="KZU02117.1"/>
    </source>
</evidence>
<reference evidence="5 9" key="3">
    <citation type="submission" date="2020-12" db="EMBL/GenBank/DDBJ databases">
        <title>Whole genome sequencing of Lactobacillus plantarum PC518.</title>
        <authorList>
            <person name="Guo Q."/>
        </authorList>
    </citation>
    <scope>NUCLEOTIDE SEQUENCE [LARGE SCALE GENOMIC DNA]</scope>
    <source>
        <strain evidence="5 9">PC518</strain>
    </source>
</reference>
<dbReference type="Proteomes" id="UP000076872">
    <property type="component" value="Unassembled WGS sequence"/>
</dbReference>
<evidence type="ECO:0000313" key="4">
    <source>
        <dbReference type="EMBL" id="ODO62392.1"/>
    </source>
</evidence>
<evidence type="ECO:0000313" key="6">
    <source>
        <dbReference type="Proteomes" id="UP000076872"/>
    </source>
</evidence>
<dbReference type="Proteomes" id="UP000076989">
    <property type="component" value="Unassembled WGS sequence"/>
</dbReference>
<dbReference type="GeneID" id="77215875"/>
<feature type="compositionally biased region" description="Polar residues" evidence="1">
    <location>
        <begin position="79"/>
        <end position="106"/>
    </location>
</feature>
<evidence type="ECO:0000313" key="5">
    <source>
        <dbReference type="EMBL" id="QQM61778.1"/>
    </source>
</evidence>
<dbReference type="Proteomes" id="UP000094892">
    <property type="component" value="Unassembled WGS sequence"/>
</dbReference>